<evidence type="ECO:0000256" key="5">
    <source>
        <dbReference type="ARBA" id="ARBA00023014"/>
    </source>
</evidence>
<keyword evidence="4" id="KW-0408">Iron</keyword>
<evidence type="ECO:0000313" key="8">
    <source>
        <dbReference type="Proteomes" id="UP000237968"/>
    </source>
</evidence>
<comment type="caution">
    <text evidence="7">The sequence shown here is derived from an EMBL/GenBank/DDBJ whole genome shotgun (WGS) entry which is preliminary data.</text>
</comment>
<dbReference type="InterPro" id="IPR013785">
    <property type="entry name" value="Aldolase_TIM"/>
</dbReference>
<dbReference type="InterPro" id="IPR007197">
    <property type="entry name" value="rSAM"/>
</dbReference>
<organism evidence="7 8">
    <name type="scientific">Enhygromyxa salina</name>
    <dbReference type="NCBI Taxonomy" id="215803"/>
    <lineage>
        <taxon>Bacteria</taxon>
        <taxon>Pseudomonadati</taxon>
        <taxon>Myxococcota</taxon>
        <taxon>Polyangia</taxon>
        <taxon>Nannocystales</taxon>
        <taxon>Nannocystaceae</taxon>
        <taxon>Enhygromyxa</taxon>
    </lineage>
</organism>
<gene>
    <name evidence="7" type="primary">moaA1_1</name>
    <name evidence="7" type="ORF">ENSA5_33830</name>
</gene>
<evidence type="ECO:0000259" key="6">
    <source>
        <dbReference type="PROSITE" id="PS51918"/>
    </source>
</evidence>
<dbReference type="GO" id="GO:0051536">
    <property type="term" value="F:iron-sulfur cluster binding"/>
    <property type="evidence" value="ECO:0007669"/>
    <property type="project" value="UniProtKB-KW"/>
</dbReference>
<dbReference type="PANTHER" id="PTHR11228:SF7">
    <property type="entry name" value="PQQA PEPTIDE CYCLASE"/>
    <property type="match status" value="1"/>
</dbReference>
<comment type="cofactor">
    <cofactor evidence="1">
        <name>[4Fe-4S] cluster</name>
        <dbReference type="ChEBI" id="CHEBI:49883"/>
    </cofactor>
</comment>
<dbReference type="PANTHER" id="PTHR11228">
    <property type="entry name" value="RADICAL SAM DOMAIN PROTEIN"/>
    <property type="match status" value="1"/>
</dbReference>
<dbReference type="Gene3D" id="3.20.20.70">
    <property type="entry name" value="Aldolase class I"/>
    <property type="match status" value="1"/>
</dbReference>
<name>A0A2S9XXN4_9BACT</name>
<dbReference type="Pfam" id="PF04055">
    <property type="entry name" value="Radical_SAM"/>
    <property type="match status" value="1"/>
</dbReference>
<keyword evidence="2" id="KW-0949">S-adenosyl-L-methionine</keyword>
<dbReference type="SFLD" id="SFLDG01067">
    <property type="entry name" value="SPASM/twitch_domain_containing"/>
    <property type="match status" value="1"/>
</dbReference>
<dbReference type="CDD" id="cd01335">
    <property type="entry name" value="Radical_SAM"/>
    <property type="match status" value="1"/>
</dbReference>
<reference evidence="7 8" key="1">
    <citation type="submission" date="2018-03" db="EMBL/GenBank/DDBJ databases">
        <title>Draft Genome Sequences of the Obligatory Marine Myxobacteria Enhygromyxa salina SWB005.</title>
        <authorList>
            <person name="Poehlein A."/>
            <person name="Moghaddam J.A."/>
            <person name="Harms H."/>
            <person name="Alanjari M."/>
            <person name="Koenig G.M."/>
            <person name="Daniel R."/>
            <person name="Schaeberle T.F."/>
        </authorList>
    </citation>
    <scope>NUCLEOTIDE SEQUENCE [LARGE SCALE GENOMIC DNA]</scope>
    <source>
        <strain evidence="7 8">SWB005</strain>
    </source>
</reference>
<evidence type="ECO:0000256" key="4">
    <source>
        <dbReference type="ARBA" id="ARBA00023004"/>
    </source>
</evidence>
<dbReference type="InterPro" id="IPR050377">
    <property type="entry name" value="Radical_SAM_PqqE_MftC-like"/>
</dbReference>
<dbReference type="Proteomes" id="UP000237968">
    <property type="component" value="Unassembled WGS sequence"/>
</dbReference>
<protein>
    <submittedName>
        <fullName evidence="7">Cyclic pyranopterin monophosphate synthase 1</fullName>
    </submittedName>
</protein>
<dbReference type="PROSITE" id="PS51918">
    <property type="entry name" value="RADICAL_SAM"/>
    <property type="match status" value="1"/>
</dbReference>
<dbReference type="InterPro" id="IPR058240">
    <property type="entry name" value="rSAM_sf"/>
</dbReference>
<accession>A0A2S9XXN4</accession>
<dbReference type="SFLD" id="SFLDS00029">
    <property type="entry name" value="Radical_SAM"/>
    <property type="match status" value="1"/>
</dbReference>
<dbReference type="AlphaFoldDB" id="A0A2S9XXN4"/>
<evidence type="ECO:0000256" key="2">
    <source>
        <dbReference type="ARBA" id="ARBA00022691"/>
    </source>
</evidence>
<sequence length="300" mass="32901">MLRLTTQCNSACTHCTVADVEAHEARDARQALGEIVEARKRGCDELVIMRGEPTLRPELAKLAQAARRIGYRLVQIQTNGRLLCYPDYLDRLVRAGVDFFEVSLFGARASTHDAISADEGAFDQTVAGLRLLAARPQLGHLVTIAVLAANLDELVAMVELVAELGLARVQLNFTRPVRVDGRWRTEVLARLDDAGPAIRAALRRARALGLAASTEAVPLCQLDPEDRAAAETARDFVDVQVVDLHRRHASFADHHRQVRPHAPQCAECALAQVCPTTWAAYQELFGTNELRALNSADGFL</sequence>
<keyword evidence="8" id="KW-1185">Reference proteome</keyword>
<keyword evidence="3" id="KW-0479">Metal-binding</keyword>
<dbReference type="SUPFAM" id="SSF102114">
    <property type="entry name" value="Radical SAM enzymes"/>
    <property type="match status" value="1"/>
</dbReference>
<proteinExistence type="predicted"/>
<evidence type="ECO:0000256" key="1">
    <source>
        <dbReference type="ARBA" id="ARBA00001966"/>
    </source>
</evidence>
<evidence type="ECO:0000256" key="3">
    <source>
        <dbReference type="ARBA" id="ARBA00022723"/>
    </source>
</evidence>
<feature type="domain" description="Radical SAM core" evidence="6">
    <location>
        <begin position="1"/>
        <end position="211"/>
    </location>
</feature>
<evidence type="ECO:0000313" key="7">
    <source>
        <dbReference type="EMBL" id="PRP97490.1"/>
    </source>
</evidence>
<keyword evidence="5" id="KW-0411">Iron-sulfur</keyword>
<dbReference type="GO" id="GO:0046872">
    <property type="term" value="F:metal ion binding"/>
    <property type="evidence" value="ECO:0007669"/>
    <property type="project" value="UniProtKB-KW"/>
</dbReference>
<dbReference type="GO" id="GO:0003824">
    <property type="term" value="F:catalytic activity"/>
    <property type="evidence" value="ECO:0007669"/>
    <property type="project" value="InterPro"/>
</dbReference>
<dbReference type="EMBL" id="PVNK01000156">
    <property type="protein sequence ID" value="PRP97490.1"/>
    <property type="molecule type" value="Genomic_DNA"/>
</dbReference>